<dbReference type="PANTHER" id="PTHR24223:SF443">
    <property type="entry name" value="MULTIDRUG-RESISTANCE LIKE PROTEIN 1, ISOFORM I"/>
    <property type="match status" value="1"/>
</dbReference>
<dbReference type="GO" id="GO:0005524">
    <property type="term" value="F:ATP binding"/>
    <property type="evidence" value="ECO:0007669"/>
    <property type="project" value="UniProtKB-KW"/>
</dbReference>
<keyword evidence="6" id="KW-0926">Vacuole</keyword>
<dbReference type="FunFam" id="1.20.1560.10:FF:000001">
    <property type="entry name" value="ATP-binding cassette subfamily C member 1"/>
    <property type="match status" value="1"/>
</dbReference>
<evidence type="ECO:0000256" key="9">
    <source>
        <dbReference type="ARBA" id="ARBA00022741"/>
    </source>
</evidence>
<evidence type="ECO:0000256" key="14">
    <source>
        <dbReference type="ARBA" id="ARBA00047523"/>
    </source>
</evidence>
<dbReference type="CDD" id="cd03244">
    <property type="entry name" value="ABCC_MRP_domain2"/>
    <property type="match status" value="1"/>
</dbReference>
<dbReference type="CDD" id="cd18603">
    <property type="entry name" value="ABC_6TM_MRP1_2_3_6_D2_like"/>
    <property type="match status" value="1"/>
</dbReference>
<feature type="compositionally biased region" description="Basic and acidic residues" evidence="15">
    <location>
        <begin position="606"/>
        <end position="618"/>
    </location>
</feature>
<evidence type="ECO:0000256" key="12">
    <source>
        <dbReference type="ARBA" id="ARBA00023136"/>
    </source>
</evidence>
<feature type="transmembrane region" description="Helical" evidence="16">
    <location>
        <begin position="821"/>
        <end position="842"/>
    </location>
</feature>
<comment type="caution">
    <text evidence="19">The sequence shown here is derived from an EMBL/GenBank/DDBJ whole genome shotgun (WGS) entry which is preliminary data.</text>
</comment>
<evidence type="ECO:0000256" key="6">
    <source>
        <dbReference type="ARBA" id="ARBA00022554"/>
    </source>
</evidence>
<evidence type="ECO:0000256" key="16">
    <source>
        <dbReference type="SAM" id="Phobius"/>
    </source>
</evidence>
<dbReference type="SUPFAM" id="SSF90123">
    <property type="entry name" value="ABC transporter transmembrane region"/>
    <property type="match status" value="2"/>
</dbReference>
<keyword evidence="20" id="KW-1185">Reference proteome</keyword>
<accession>A0AAN8ZRB9</accession>
<evidence type="ECO:0000259" key="17">
    <source>
        <dbReference type="PROSITE" id="PS50893"/>
    </source>
</evidence>
<feature type="transmembrane region" description="Helical" evidence="16">
    <location>
        <begin position="936"/>
        <end position="955"/>
    </location>
</feature>
<dbReference type="PROSITE" id="PS50893">
    <property type="entry name" value="ABC_TRANSPORTER_2"/>
    <property type="match status" value="2"/>
</dbReference>
<dbReference type="PROSITE" id="PS50929">
    <property type="entry name" value="ABC_TM1F"/>
    <property type="match status" value="2"/>
</dbReference>
<feature type="domain" description="ABC transmembrane type-1" evidence="18">
    <location>
        <begin position="7"/>
        <end position="289"/>
    </location>
</feature>
<dbReference type="CDD" id="cd03250">
    <property type="entry name" value="ABCC_MRP_domain1"/>
    <property type="match status" value="1"/>
</dbReference>
<dbReference type="FunFam" id="3.40.50.300:FF:000293">
    <property type="entry name" value="ATP binding cassette subfamily C member 1"/>
    <property type="match status" value="1"/>
</dbReference>
<keyword evidence="7 16" id="KW-0812">Transmembrane</keyword>
<evidence type="ECO:0000256" key="15">
    <source>
        <dbReference type="SAM" id="MobiDB-lite"/>
    </source>
</evidence>
<protein>
    <recommendedName>
        <fullName evidence="13">ABC-type glutathione-S-conjugate transporter</fullName>
        <ecNumber evidence="13">7.6.2.3</ecNumber>
    </recommendedName>
</protein>
<dbReference type="InterPro" id="IPR027417">
    <property type="entry name" value="P-loop_NTPase"/>
</dbReference>
<dbReference type="Gene3D" id="3.40.50.300">
    <property type="entry name" value="P-loop containing nucleotide triphosphate hydrolases"/>
    <property type="match status" value="2"/>
</dbReference>
<keyword evidence="5" id="KW-1003">Cell membrane</keyword>
<dbReference type="Proteomes" id="UP001381693">
    <property type="component" value="Unassembled WGS sequence"/>
</dbReference>
<evidence type="ECO:0000259" key="18">
    <source>
        <dbReference type="PROSITE" id="PS50929"/>
    </source>
</evidence>
<comment type="subcellular location">
    <subcellularLocation>
        <location evidence="2">Cell membrane</location>
        <topology evidence="2">Multi-pass membrane protein</topology>
    </subcellularLocation>
    <subcellularLocation>
        <location evidence="1">Vacuole membrane</location>
        <topology evidence="1">Multi-pass membrane protein</topology>
    </subcellularLocation>
</comment>
<evidence type="ECO:0000256" key="8">
    <source>
        <dbReference type="ARBA" id="ARBA00022737"/>
    </source>
</evidence>
<dbReference type="InterPro" id="IPR017871">
    <property type="entry name" value="ABC_transporter-like_CS"/>
</dbReference>
<sequence length="1239" mass="137552">MFFLPFFLATLLYLFSELMVFATPRLLSLLIKFTTDSTEPAWHGYFYAILLMLITLLTTFVKNIFYYIDQTLATQLRSSIMSAVYRKALVLSNSSRRESTVGEIVNLMSIDSQRLSDTLLFVNLAWGAPFVITIALYELWQLLGPSVLAGLAVLILLTPINGFVANKIKLLQTSQMKFKDKRIKLLTEIINGIKVLKLYAWEDSFAKQVERIRSDEISVLRRSAYLQAFASFVWLTTPYLVALASFATFVLVSEENVLDAETAFVAIALFNIMRMPITQLPATVAQCMQAQVALERLGKFLGSSDIDLTSVCQDKEESSAIAVQRGQFSWGALKDEESWTLKDVDMTVGQGNLVAVVGSVGSGKSSLISALLGEMQRDEGRVIVNGNVAYVSQQAWLQNASLKDNITWGEAYNEQKYRKIIDACALQPDLDMLPGGDQTEIGEKGINLSGGQKQRVSLARAAYSNADIIFLDDPLSAVDAHVGRHIFQNLIGPNGLMKGKTRILVTHAIWVLPQMDEIFVMQDGALVERGTYTQLLYKEGNFSQFLVQHINKNNDNNDGDENDGIEELCNQLDESLNGKVLLRQLSRRSGRSEGGRLGSFRKRRRTDSTESSHRHSECENDISDSTRNLEKDSIALKELKVGDGKNGQILIHEEKAEIGKVKWKVYHFYCLAMGALTAILPILFFTIAQVCQAGSNIWLAQFSKSSTSSDNATVDEFDRTGFLIGYGGFGVGQSLFFYFGSLVTWTGTMVAGKNIHKRLLNNILHLPMSFFDTNPSGRVMNRMSKEIDVLDSVLPMLIGAGLSCFAQVATTLIVIIASTPIVTIVIIPMMVTYYFIQSVYIATGRQIKRIEALAKSPIFSFFSESLQGVSLIRAFKKQEDFVQVCQKKIDKAANAFICNLAINRWLLVRLECLGNVITFAAAILAVAGRGTINPGIVGLSITYALNVTVILNWLVRMTAEIEANIVSVERIREYIEEEREAPWTVEHFKPYSSWPDNGRITFSQYEARYRPGLELVVKELSCQIDSGEKVGIVGRTGAGKSSLTLGLFRIIEAAGGKIYIDGIDIAKIGLHDLRGRLSIIPQDPVLFSGTLRINLDPFNNYSDVDVWQALENAHLKDYVKGQMHALQTTIDEGGSNLSVGQRQLVCLARALLRRSKILVLDEATAAVDLDTDDLIQATIRKEFAECTIITIAHRLNNIMDSDRVMVLDKGKIAEFATPADLLSNKESIFYGMAKDAGLV</sequence>
<dbReference type="GO" id="GO:0005774">
    <property type="term" value="C:vacuolar membrane"/>
    <property type="evidence" value="ECO:0007669"/>
    <property type="project" value="UniProtKB-SubCell"/>
</dbReference>
<reference evidence="19 20" key="1">
    <citation type="submission" date="2023-11" db="EMBL/GenBank/DDBJ databases">
        <title>Halocaridina rubra genome assembly.</title>
        <authorList>
            <person name="Smith C."/>
        </authorList>
    </citation>
    <scope>NUCLEOTIDE SEQUENCE [LARGE SCALE GENOMIC DNA]</scope>
    <source>
        <strain evidence="19">EP-1</strain>
        <tissue evidence="19">Whole</tissue>
    </source>
</reference>
<dbReference type="SUPFAM" id="SSF52540">
    <property type="entry name" value="P-loop containing nucleoside triphosphate hydrolases"/>
    <property type="match status" value="2"/>
</dbReference>
<feature type="domain" description="ABC transporter" evidence="17">
    <location>
        <begin position="323"/>
        <end position="548"/>
    </location>
</feature>
<feature type="transmembrane region" description="Helical" evidence="16">
    <location>
        <begin position="257"/>
        <end position="273"/>
    </location>
</feature>
<evidence type="ECO:0000256" key="13">
    <source>
        <dbReference type="ARBA" id="ARBA00024220"/>
    </source>
</evidence>
<dbReference type="Pfam" id="PF00005">
    <property type="entry name" value="ABC_tran"/>
    <property type="match status" value="2"/>
</dbReference>
<feature type="transmembrane region" description="Helical" evidence="16">
    <location>
        <begin position="118"/>
        <end position="137"/>
    </location>
</feature>
<dbReference type="InterPro" id="IPR003439">
    <property type="entry name" value="ABC_transporter-like_ATP-bd"/>
</dbReference>
<evidence type="ECO:0000256" key="7">
    <source>
        <dbReference type="ARBA" id="ARBA00022692"/>
    </source>
</evidence>
<comment type="catalytic activity">
    <reaction evidence="14">
        <text>leukotriene C4(in) + ATP + H2O = leukotriene C4(out) + ADP + phosphate + H(+)</text>
        <dbReference type="Rhea" id="RHEA:38963"/>
        <dbReference type="ChEBI" id="CHEBI:15377"/>
        <dbReference type="ChEBI" id="CHEBI:15378"/>
        <dbReference type="ChEBI" id="CHEBI:30616"/>
        <dbReference type="ChEBI" id="CHEBI:43474"/>
        <dbReference type="ChEBI" id="CHEBI:57973"/>
        <dbReference type="ChEBI" id="CHEBI:456216"/>
    </reaction>
    <physiologicalReaction direction="left-to-right" evidence="14">
        <dbReference type="Rhea" id="RHEA:38964"/>
    </physiologicalReaction>
</comment>
<feature type="transmembrane region" description="Helical" evidence="16">
    <location>
        <begin position="912"/>
        <end position="930"/>
    </location>
</feature>
<dbReference type="FunFam" id="3.40.50.300:FF:000074">
    <property type="entry name" value="Multidrug resistance-associated protein 5 isoform 1"/>
    <property type="match status" value="1"/>
</dbReference>
<dbReference type="AlphaFoldDB" id="A0AAN8ZRB9"/>
<dbReference type="InterPro" id="IPR036640">
    <property type="entry name" value="ABC1_TM_sf"/>
</dbReference>
<feature type="transmembrane region" description="Helical" evidence="16">
    <location>
        <begin position="793"/>
        <end position="815"/>
    </location>
</feature>
<dbReference type="FunFam" id="1.20.1560.10:FF:000020">
    <property type="entry name" value="ABC metal ion transporter"/>
    <property type="match status" value="1"/>
</dbReference>
<dbReference type="Gene3D" id="1.20.1560.10">
    <property type="entry name" value="ABC transporter type 1, transmembrane domain"/>
    <property type="match status" value="2"/>
</dbReference>
<organism evidence="19 20">
    <name type="scientific">Halocaridina rubra</name>
    <name type="common">Hawaiian red shrimp</name>
    <dbReference type="NCBI Taxonomy" id="373956"/>
    <lineage>
        <taxon>Eukaryota</taxon>
        <taxon>Metazoa</taxon>
        <taxon>Ecdysozoa</taxon>
        <taxon>Arthropoda</taxon>
        <taxon>Crustacea</taxon>
        <taxon>Multicrustacea</taxon>
        <taxon>Malacostraca</taxon>
        <taxon>Eumalacostraca</taxon>
        <taxon>Eucarida</taxon>
        <taxon>Decapoda</taxon>
        <taxon>Pleocyemata</taxon>
        <taxon>Caridea</taxon>
        <taxon>Atyoidea</taxon>
        <taxon>Atyidae</taxon>
        <taxon>Halocaridina</taxon>
    </lineage>
</organism>
<gene>
    <name evidence="19" type="primary">ABCC2_8</name>
    <name evidence="19" type="ORF">SK128_016656</name>
</gene>
<dbReference type="CDD" id="cd18595">
    <property type="entry name" value="ABC_6TM_MRP1_2_3_6_D1_like"/>
    <property type="match status" value="1"/>
</dbReference>
<dbReference type="InterPro" id="IPR003593">
    <property type="entry name" value="AAA+_ATPase"/>
</dbReference>
<dbReference type="GO" id="GO:0000323">
    <property type="term" value="C:lytic vacuole"/>
    <property type="evidence" value="ECO:0007669"/>
    <property type="project" value="UniProtKB-ARBA"/>
</dbReference>
<feature type="transmembrane region" description="Helical" evidence="16">
    <location>
        <begin position="143"/>
        <end position="164"/>
    </location>
</feature>
<evidence type="ECO:0000256" key="3">
    <source>
        <dbReference type="ARBA" id="ARBA00009726"/>
    </source>
</evidence>
<evidence type="ECO:0000256" key="11">
    <source>
        <dbReference type="ARBA" id="ARBA00022989"/>
    </source>
</evidence>
<keyword evidence="10" id="KW-0067">ATP-binding</keyword>
<evidence type="ECO:0000313" key="19">
    <source>
        <dbReference type="EMBL" id="KAK7065361.1"/>
    </source>
</evidence>
<feature type="domain" description="ABC transmembrane type-1" evidence="18">
    <location>
        <begin position="682"/>
        <end position="963"/>
    </location>
</feature>
<dbReference type="InterPro" id="IPR011527">
    <property type="entry name" value="ABC1_TM_dom"/>
</dbReference>
<dbReference type="Pfam" id="PF00664">
    <property type="entry name" value="ABC_membrane"/>
    <property type="match status" value="2"/>
</dbReference>
<keyword evidence="9" id="KW-0547">Nucleotide-binding</keyword>
<dbReference type="GO" id="GO:0015431">
    <property type="term" value="F:ABC-type glutathione S-conjugate transporter activity"/>
    <property type="evidence" value="ECO:0007669"/>
    <property type="project" value="UniProtKB-EC"/>
</dbReference>
<evidence type="ECO:0000313" key="20">
    <source>
        <dbReference type="Proteomes" id="UP001381693"/>
    </source>
</evidence>
<evidence type="ECO:0000256" key="2">
    <source>
        <dbReference type="ARBA" id="ARBA00004651"/>
    </source>
</evidence>
<keyword evidence="11 16" id="KW-1133">Transmembrane helix</keyword>
<name>A0AAN8ZRB9_HALRR</name>
<dbReference type="NCBIfam" id="TIGR00957">
    <property type="entry name" value="MRP_assoc_pro"/>
    <property type="match status" value="1"/>
</dbReference>
<comment type="similarity">
    <text evidence="3">Belongs to the ABC transporter superfamily. ABCC family. Conjugate transporter (TC 3.A.1.208) subfamily.</text>
</comment>
<feature type="region of interest" description="Disordered" evidence="15">
    <location>
        <begin position="588"/>
        <end position="624"/>
    </location>
</feature>
<evidence type="ECO:0000256" key="1">
    <source>
        <dbReference type="ARBA" id="ARBA00004128"/>
    </source>
</evidence>
<feature type="transmembrane region" description="Helical" evidence="16">
    <location>
        <begin position="46"/>
        <end position="68"/>
    </location>
</feature>
<evidence type="ECO:0000256" key="4">
    <source>
        <dbReference type="ARBA" id="ARBA00022448"/>
    </source>
</evidence>
<dbReference type="SMART" id="SM00382">
    <property type="entry name" value="AAA"/>
    <property type="match status" value="2"/>
</dbReference>
<dbReference type="PANTHER" id="PTHR24223">
    <property type="entry name" value="ATP-BINDING CASSETTE SUB-FAMILY C"/>
    <property type="match status" value="1"/>
</dbReference>
<dbReference type="InterPro" id="IPR050173">
    <property type="entry name" value="ABC_transporter_C-like"/>
</dbReference>
<dbReference type="EC" id="7.6.2.3" evidence="13"/>
<keyword evidence="8" id="KW-0677">Repeat</keyword>
<feature type="transmembrane region" description="Helical" evidence="16">
    <location>
        <begin position="665"/>
        <end position="688"/>
    </location>
</feature>
<proteinExistence type="inferred from homology"/>
<dbReference type="GO" id="GO:0016887">
    <property type="term" value="F:ATP hydrolysis activity"/>
    <property type="evidence" value="ECO:0007669"/>
    <property type="project" value="InterPro"/>
</dbReference>
<keyword evidence="12 16" id="KW-0472">Membrane</keyword>
<dbReference type="GO" id="GO:0005886">
    <property type="term" value="C:plasma membrane"/>
    <property type="evidence" value="ECO:0007669"/>
    <property type="project" value="UniProtKB-SubCell"/>
</dbReference>
<evidence type="ECO:0000256" key="5">
    <source>
        <dbReference type="ARBA" id="ARBA00022475"/>
    </source>
</evidence>
<feature type="transmembrane region" description="Helical" evidence="16">
    <location>
        <begin position="228"/>
        <end position="251"/>
    </location>
</feature>
<dbReference type="EMBL" id="JAXCGZ010020805">
    <property type="protein sequence ID" value="KAK7065361.1"/>
    <property type="molecule type" value="Genomic_DNA"/>
</dbReference>
<dbReference type="InterPro" id="IPR005292">
    <property type="entry name" value="MRP"/>
</dbReference>
<feature type="domain" description="ABC transporter" evidence="17">
    <location>
        <begin position="1000"/>
        <end position="1234"/>
    </location>
</feature>
<evidence type="ECO:0000256" key="10">
    <source>
        <dbReference type="ARBA" id="ARBA00022840"/>
    </source>
</evidence>
<keyword evidence="4" id="KW-0813">Transport</keyword>
<dbReference type="PROSITE" id="PS00211">
    <property type="entry name" value="ABC_TRANSPORTER_1"/>
    <property type="match status" value="2"/>
</dbReference>